<dbReference type="InterPro" id="IPR002347">
    <property type="entry name" value="SDR_fam"/>
</dbReference>
<dbReference type="RefSeq" id="WP_015234158.1">
    <property type="nucleotide sequence ID" value="NC_019793.1"/>
</dbReference>
<dbReference type="Gene3D" id="3.40.50.720">
    <property type="entry name" value="NAD(P)-binding Rossmann-like Domain"/>
    <property type="match status" value="1"/>
</dbReference>
<accession>K9ZY38</accession>
<dbReference type="CDD" id="cd05327">
    <property type="entry name" value="retinol-DH_like_SDR_c_like"/>
    <property type="match status" value="1"/>
</dbReference>
<reference evidence="4" key="1">
    <citation type="submission" date="2012-03" db="EMBL/GenBank/DDBJ databases">
        <title>Complete sequence of chromosome of Deinococcus peraridilitoris DSM 19664.</title>
        <authorList>
            <person name="Lucas S."/>
            <person name="Copeland A."/>
            <person name="Lapidus A."/>
            <person name="Glavina del Rio T."/>
            <person name="Dalin E."/>
            <person name="Tice H."/>
            <person name="Bruce D."/>
            <person name="Goodwin L."/>
            <person name="Pitluck S."/>
            <person name="Peters L."/>
            <person name="Mikhailova N."/>
            <person name="Lu M."/>
            <person name="Kyrpides N."/>
            <person name="Mavromatis K."/>
            <person name="Ivanova N."/>
            <person name="Brettin T."/>
            <person name="Detter J.C."/>
            <person name="Han C."/>
            <person name="Larimer F."/>
            <person name="Land M."/>
            <person name="Hauser L."/>
            <person name="Markowitz V."/>
            <person name="Cheng J.-F."/>
            <person name="Hugenholtz P."/>
            <person name="Woyke T."/>
            <person name="Wu D."/>
            <person name="Pukall R."/>
            <person name="Steenblock K."/>
            <person name="Brambilla E."/>
            <person name="Klenk H.-P."/>
            <person name="Eisen J.A."/>
        </authorList>
    </citation>
    <scope>NUCLEOTIDE SEQUENCE [LARGE SCALE GENOMIC DNA]</scope>
    <source>
        <strain evidence="4">DSM 19664 / LMG 22246 / CIP 109416 / KR-200</strain>
    </source>
</reference>
<evidence type="ECO:0000313" key="4">
    <source>
        <dbReference type="Proteomes" id="UP000010467"/>
    </source>
</evidence>
<dbReference type="PATRIC" id="fig|937777.3.peg.252"/>
<evidence type="ECO:0008006" key="5">
    <source>
        <dbReference type="Google" id="ProtNLM"/>
    </source>
</evidence>
<protein>
    <recommendedName>
        <fullName evidence="5">Short-chain alcohol dehydrogenase</fullName>
    </recommendedName>
</protein>
<dbReference type="GO" id="GO:0016491">
    <property type="term" value="F:oxidoreductase activity"/>
    <property type="evidence" value="ECO:0007669"/>
    <property type="project" value="UniProtKB-KW"/>
</dbReference>
<dbReference type="EMBL" id="CP003382">
    <property type="protein sequence ID" value="AFZ65847.1"/>
    <property type="molecule type" value="Genomic_DNA"/>
</dbReference>
<name>K9ZY38_DEIPD</name>
<dbReference type="HOGENOM" id="CLU_010194_44_5_0"/>
<dbReference type="OrthoDB" id="9809821at2"/>
<evidence type="ECO:0000256" key="1">
    <source>
        <dbReference type="ARBA" id="ARBA00023002"/>
    </source>
</evidence>
<organism evidence="3 4">
    <name type="scientific">Deinococcus peraridilitoris (strain DSM 19664 / LMG 22246 / CIP 109416 / KR-200)</name>
    <dbReference type="NCBI Taxonomy" id="937777"/>
    <lineage>
        <taxon>Bacteria</taxon>
        <taxon>Thermotogati</taxon>
        <taxon>Deinococcota</taxon>
        <taxon>Deinococci</taxon>
        <taxon>Deinococcales</taxon>
        <taxon>Deinococcaceae</taxon>
        <taxon>Deinococcus</taxon>
    </lineage>
</organism>
<dbReference type="Proteomes" id="UP000010467">
    <property type="component" value="Chromosome"/>
</dbReference>
<dbReference type="eggNOG" id="COG1028">
    <property type="taxonomic scope" value="Bacteria"/>
</dbReference>
<comment type="similarity">
    <text evidence="2">Belongs to the short-chain dehydrogenases/reductases (SDR) family.</text>
</comment>
<dbReference type="PANTHER" id="PTHR43157:SF31">
    <property type="entry name" value="PHOSPHATIDYLINOSITOL-GLYCAN BIOSYNTHESIS CLASS F PROTEIN"/>
    <property type="match status" value="1"/>
</dbReference>
<proteinExistence type="inferred from homology"/>
<keyword evidence="1" id="KW-0560">Oxidoreductase</keyword>
<sequence length="284" mass="30755">MADLTLSGKNALITGATGGIGKVTARELARQGARVTVVGRDPVRTRATVDELRLATGNHQIEGLLADLGVQSQVRALATRFQARHEHLDILVNNAGALHAERGETPEGIEQTWAVNHLGYFLLTTELLSLLTRSPGARIVNVASEAHRAGTMNWGDLEGRRGYHGFRAYAQSKLANILFTRELARRLRPFGVSANAVHPGVVASGFGKNNRGMTGLLWTVLSPFARTQEQGARTSVYVASSPAVDGLTGRYFARERVAQPAPFALDDAAALRLWQVSEEMIQTR</sequence>
<dbReference type="STRING" id="937777.Deipe_0245"/>
<evidence type="ECO:0000256" key="2">
    <source>
        <dbReference type="RuleBase" id="RU000363"/>
    </source>
</evidence>
<dbReference type="Pfam" id="PF00106">
    <property type="entry name" value="adh_short"/>
    <property type="match status" value="1"/>
</dbReference>
<dbReference type="SUPFAM" id="SSF51735">
    <property type="entry name" value="NAD(P)-binding Rossmann-fold domains"/>
    <property type="match status" value="1"/>
</dbReference>
<dbReference type="PANTHER" id="PTHR43157">
    <property type="entry name" value="PHOSPHATIDYLINOSITOL-GLYCAN BIOSYNTHESIS CLASS F PROTEIN-RELATED"/>
    <property type="match status" value="1"/>
</dbReference>
<dbReference type="AlphaFoldDB" id="K9ZY38"/>
<gene>
    <name evidence="3" type="ordered locus">Deipe_0245</name>
</gene>
<dbReference type="PRINTS" id="PR00080">
    <property type="entry name" value="SDRFAMILY"/>
</dbReference>
<keyword evidence="4" id="KW-1185">Reference proteome</keyword>
<dbReference type="PRINTS" id="PR00081">
    <property type="entry name" value="GDHRDH"/>
</dbReference>
<dbReference type="InterPro" id="IPR036291">
    <property type="entry name" value="NAD(P)-bd_dom_sf"/>
</dbReference>
<evidence type="ECO:0000313" key="3">
    <source>
        <dbReference type="EMBL" id="AFZ65847.1"/>
    </source>
</evidence>
<dbReference type="KEGG" id="dpd:Deipe_0245"/>